<dbReference type="EMBL" id="JBHTFQ010000002">
    <property type="protein sequence ID" value="MFC7703316.1"/>
    <property type="molecule type" value="Genomic_DNA"/>
</dbReference>
<dbReference type="InterPro" id="IPR027385">
    <property type="entry name" value="Beta-barrel_OMP"/>
</dbReference>
<dbReference type="PANTHER" id="PTHR34001:SF3">
    <property type="entry name" value="BLL7405 PROTEIN"/>
    <property type="match status" value="1"/>
</dbReference>
<feature type="signal peptide" evidence="5">
    <location>
        <begin position="1"/>
        <end position="27"/>
    </location>
</feature>
<evidence type="ECO:0000256" key="2">
    <source>
        <dbReference type="ARBA" id="ARBA00022729"/>
    </source>
</evidence>
<protein>
    <submittedName>
        <fullName evidence="7">Outer membrane protein</fullName>
    </submittedName>
</protein>
<dbReference type="SUPFAM" id="SSF56925">
    <property type="entry name" value="OMPA-like"/>
    <property type="match status" value="1"/>
</dbReference>
<dbReference type="InterPro" id="IPR011250">
    <property type="entry name" value="OMP/PagP_B-barrel"/>
</dbReference>
<evidence type="ECO:0000256" key="5">
    <source>
        <dbReference type="SAM" id="SignalP"/>
    </source>
</evidence>
<dbReference type="InterPro" id="IPR051692">
    <property type="entry name" value="OMP-like"/>
</dbReference>
<dbReference type="Proteomes" id="UP001596516">
    <property type="component" value="Unassembled WGS sequence"/>
</dbReference>
<gene>
    <name evidence="7" type="ORF">ACFQXB_03800</name>
</gene>
<keyword evidence="3" id="KW-0472">Membrane</keyword>
<evidence type="ECO:0000256" key="3">
    <source>
        <dbReference type="ARBA" id="ARBA00023136"/>
    </source>
</evidence>
<feature type="chain" id="PRO_5045378897" evidence="5">
    <location>
        <begin position="28"/>
        <end position="243"/>
    </location>
</feature>
<keyword evidence="2 5" id="KW-0732">Signal</keyword>
<dbReference type="Gene3D" id="2.40.160.20">
    <property type="match status" value="1"/>
</dbReference>
<evidence type="ECO:0000259" key="6">
    <source>
        <dbReference type="Pfam" id="PF13505"/>
    </source>
</evidence>
<dbReference type="RefSeq" id="WP_377399387.1">
    <property type="nucleotide sequence ID" value="NZ_JBHTFQ010000002.1"/>
</dbReference>
<reference evidence="8" key="1">
    <citation type="journal article" date="2019" name="Int. J. Syst. Evol. Microbiol.">
        <title>The Global Catalogue of Microorganisms (GCM) 10K type strain sequencing project: providing services to taxonomists for standard genome sequencing and annotation.</title>
        <authorList>
            <consortium name="The Broad Institute Genomics Platform"/>
            <consortium name="The Broad Institute Genome Sequencing Center for Infectious Disease"/>
            <person name="Wu L."/>
            <person name="Ma J."/>
        </authorList>
    </citation>
    <scope>NUCLEOTIDE SEQUENCE [LARGE SCALE GENOMIC DNA]</scope>
    <source>
        <strain evidence="8">CGMCC 1.12750</strain>
    </source>
</reference>
<comment type="subcellular location">
    <subcellularLocation>
        <location evidence="1">Membrane</location>
    </subcellularLocation>
</comment>
<accession>A0ABW2UIF7</accession>
<keyword evidence="8" id="KW-1185">Reference proteome</keyword>
<evidence type="ECO:0000256" key="4">
    <source>
        <dbReference type="ARBA" id="ARBA00038306"/>
    </source>
</evidence>
<evidence type="ECO:0000256" key="1">
    <source>
        <dbReference type="ARBA" id="ARBA00004370"/>
    </source>
</evidence>
<evidence type="ECO:0000313" key="7">
    <source>
        <dbReference type="EMBL" id="MFC7703316.1"/>
    </source>
</evidence>
<name>A0ABW2UIF7_9RHOB</name>
<organism evidence="7 8">
    <name type="scientific">Plastorhodobacter daqingensis</name>
    <dbReference type="NCBI Taxonomy" id="1387281"/>
    <lineage>
        <taxon>Bacteria</taxon>
        <taxon>Pseudomonadati</taxon>
        <taxon>Pseudomonadota</taxon>
        <taxon>Alphaproteobacteria</taxon>
        <taxon>Rhodobacterales</taxon>
        <taxon>Paracoccaceae</taxon>
        <taxon>Plastorhodobacter</taxon>
    </lineage>
</organism>
<comment type="caution">
    <text evidence="7">The sequence shown here is derived from an EMBL/GenBank/DDBJ whole genome shotgun (WGS) entry which is preliminary data.</text>
</comment>
<feature type="domain" description="Outer membrane protein beta-barrel" evidence="6">
    <location>
        <begin position="42"/>
        <end position="243"/>
    </location>
</feature>
<evidence type="ECO:0000313" key="8">
    <source>
        <dbReference type="Proteomes" id="UP001596516"/>
    </source>
</evidence>
<dbReference type="Pfam" id="PF13505">
    <property type="entry name" value="OMP_b-brl"/>
    <property type="match status" value="1"/>
</dbReference>
<dbReference type="PANTHER" id="PTHR34001">
    <property type="entry name" value="BLL7405 PROTEIN"/>
    <property type="match status" value="1"/>
</dbReference>
<comment type="similarity">
    <text evidence="4">Belongs to the Omp25/RopB family.</text>
</comment>
<proteinExistence type="inferred from homology"/>
<sequence>MAQRFPHLSLTAGILGAAALFPLSAIAGGPTAPIAEPTIIPAAPAPVAAPLNRFVGPYVGASLGWGFSGDDTVGVGIEGGPVTDYGVLENDGVIGGVHAGYRWGYNNFVFGGEIGLDGSDVGSSASVDGVDSSMSINYLLTAKAQAGVQATNDTLLYVTGGVAHGEVDYAVNGDGVASINDTTNRTGYVVGAGVEWAWDQSWSIRGEYNYTNLGKYRINDDLGRGTSATPDFHSLRVGVNFSF</sequence>